<accession>A0ABN9VNU3</accession>
<evidence type="ECO:0000313" key="5">
    <source>
        <dbReference type="Proteomes" id="UP001189429"/>
    </source>
</evidence>
<proteinExistence type="predicted"/>
<keyword evidence="5" id="KW-1185">Reference proteome</keyword>
<dbReference type="Gene3D" id="1.10.510.10">
    <property type="entry name" value="Transferase(Phosphotransferase) domain 1"/>
    <property type="match status" value="1"/>
</dbReference>
<gene>
    <name evidence="4" type="ORF">PCOR1329_LOCUS59740</name>
</gene>
<dbReference type="InterPro" id="IPR011009">
    <property type="entry name" value="Kinase-like_dom_sf"/>
</dbReference>
<name>A0ABN9VNU3_9DINO</name>
<comment type="caution">
    <text evidence="4">The sequence shown here is derived from an EMBL/GenBank/DDBJ whole genome shotgun (WGS) entry which is preliminary data.</text>
</comment>
<evidence type="ECO:0000256" key="2">
    <source>
        <dbReference type="ARBA" id="ARBA00022840"/>
    </source>
</evidence>
<keyword evidence="1" id="KW-0547">Nucleotide-binding</keyword>
<feature type="domain" description="Protein kinase" evidence="3">
    <location>
        <begin position="1"/>
        <end position="155"/>
    </location>
</feature>
<dbReference type="InterPro" id="IPR000719">
    <property type="entry name" value="Prot_kinase_dom"/>
</dbReference>
<protein>
    <recommendedName>
        <fullName evidence="3">Protein kinase domain-containing protein</fullName>
    </recommendedName>
</protein>
<dbReference type="Proteomes" id="UP001189429">
    <property type="component" value="Unassembled WGS sequence"/>
</dbReference>
<evidence type="ECO:0000259" key="3">
    <source>
        <dbReference type="PROSITE" id="PS50011"/>
    </source>
</evidence>
<dbReference type="Pfam" id="PF00069">
    <property type="entry name" value="Pkinase"/>
    <property type="match status" value="1"/>
</dbReference>
<dbReference type="EMBL" id="CAUYUJ010017459">
    <property type="protein sequence ID" value="CAK0874990.1"/>
    <property type="molecule type" value="Genomic_DNA"/>
</dbReference>
<organism evidence="4 5">
    <name type="scientific">Prorocentrum cordatum</name>
    <dbReference type="NCBI Taxonomy" id="2364126"/>
    <lineage>
        <taxon>Eukaryota</taxon>
        <taxon>Sar</taxon>
        <taxon>Alveolata</taxon>
        <taxon>Dinophyceae</taxon>
        <taxon>Prorocentrales</taxon>
        <taxon>Prorocentraceae</taxon>
        <taxon>Prorocentrum</taxon>
    </lineage>
</organism>
<reference evidence="4" key="1">
    <citation type="submission" date="2023-10" db="EMBL/GenBank/DDBJ databases">
        <authorList>
            <person name="Chen Y."/>
            <person name="Shah S."/>
            <person name="Dougan E. K."/>
            <person name="Thang M."/>
            <person name="Chan C."/>
        </authorList>
    </citation>
    <scope>NUCLEOTIDE SEQUENCE [LARGE SCALE GENOMIC DNA]</scope>
</reference>
<sequence length="155" mass="16833">MLWIAVPSSPVLCSYCHAQGVVHGHVPLRRVAVETVRNRHICRQVDFSMAAHVPFSSARETLCGSLPCVAPEAALNDTYFPEPADCWSLGMLLLETACGQCSLKLSVQWCRGKSLAYARAGVHAAHILCAGFLRQVSAPIAFQARSVPTRPDAYI</sequence>
<keyword evidence="2" id="KW-0067">ATP-binding</keyword>
<dbReference type="PANTHER" id="PTHR24346:SF30">
    <property type="entry name" value="MATERNAL EMBRYONIC LEUCINE ZIPPER KINASE"/>
    <property type="match status" value="1"/>
</dbReference>
<dbReference type="PANTHER" id="PTHR24346">
    <property type="entry name" value="MAP/MICROTUBULE AFFINITY-REGULATING KINASE"/>
    <property type="match status" value="1"/>
</dbReference>
<evidence type="ECO:0000313" key="4">
    <source>
        <dbReference type="EMBL" id="CAK0874990.1"/>
    </source>
</evidence>
<evidence type="ECO:0000256" key="1">
    <source>
        <dbReference type="ARBA" id="ARBA00022741"/>
    </source>
</evidence>
<dbReference type="SUPFAM" id="SSF56112">
    <property type="entry name" value="Protein kinase-like (PK-like)"/>
    <property type="match status" value="1"/>
</dbReference>
<dbReference type="PROSITE" id="PS50011">
    <property type="entry name" value="PROTEIN_KINASE_DOM"/>
    <property type="match status" value="1"/>
</dbReference>